<dbReference type="InterPro" id="IPR050833">
    <property type="entry name" value="Poly_Biosynth_Transport"/>
</dbReference>
<evidence type="ECO:0000313" key="7">
    <source>
        <dbReference type="EMBL" id="ADU47689.1"/>
    </source>
</evidence>
<dbReference type="PANTHER" id="PTHR30250:SF26">
    <property type="entry name" value="PSMA PROTEIN"/>
    <property type="match status" value="1"/>
</dbReference>
<keyword evidence="5 6" id="KW-0472">Membrane</keyword>
<name>E6SET2_INTC7</name>
<keyword evidence="4 6" id="KW-1133">Transmembrane helix</keyword>
<comment type="subcellular location">
    <subcellularLocation>
        <location evidence="1">Cell membrane</location>
        <topology evidence="1">Multi-pass membrane protein</topology>
    </subcellularLocation>
</comment>
<organism evidence="7 8">
    <name type="scientific">Intrasporangium calvum (strain ATCC 23552 / DSM 43043 / JCM 3097 / NBRC 12989 / NCIMB 10167 / NRRL B-3866 / 7 KIP)</name>
    <dbReference type="NCBI Taxonomy" id="710696"/>
    <lineage>
        <taxon>Bacteria</taxon>
        <taxon>Bacillati</taxon>
        <taxon>Actinomycetota</taxon>
        <taxon>Actinomycetes</taxon>
        <taxon>Micrococcales</taxon>
        <taxon>Intrasporangiaceae</taxon>
        <taxon>Intrasporangium</taxon>
    </lineage>
</organism>
<feature type="transmembrane region" description="Helical" evidence="6">
    <location>
        <begin position="111"/>
        <end position="129"/>
    </location>
</feature>
<dbReference type="EMBL" id="CP002343">
    <property type="protein sequence ID" value="ADU47689.1"/>
    <property type="molecule type" value="Genomic_DNA"/>
</dbReference>
<dbReference type="RefSeq" id="WP_013492005.1">
    <property type="nucleotide sequence ID" value="NC_014830.1"/>
</dbReference>
<evidence type="ECO:0000256" key="6">
    <source>
        <dbReference type="SAM" id="Phobius"/>
    </source>
</evidence>
<evidence type="ECO:0000256" key="3">
    <source>
        <dbReference type="ARBA" id="ARBA00022692"/>
    </source>
</evidence>
<feature type="transmembrane region" description="Helical" evidence="6">
    <location>
        <begin position="33"/>
        <end position="52"/>
    </location>
</feature>
<dbReference type="InterPro" id="IPR002797">
    <property type="entry name" value="Polysacc_synth"/>
</dbReference>
<feature type="transmembrane region" description="Helical" evidence="6">
    <location>
        <begin position="439"/>
        <end position="460"/>
    </location>
</feature>
<feature type="transmembrane region" description="Helical" evidence="6">
    <location>
        <begin position="64"/>
        <end position="90"/>
    </location>
</feature>
<feature type="transmembrane region" description="Helical" evidence="6">
    <location>
        <begin position="318"/>
        <end position="342"/>
    </location>
</feature>
<keyword evidence="2" id="KW-1003">Cell membrane</keyword>
<feature type="transmembrane region" description="Helical" evidence="6">
    <location>
        <begin position="171"/>
        <end position="188"/>
    </location>
</feature>
<proteinExistence type="predicted"/>
<reference evidence="7 8" key="1">
    <citation type="journal article" date="2010" name="Stand. Genomic Sci.">
        <title>Complete genome sequence of Intrasporangium calvum type strain (7 KIP).</title>
        <authorList>
            <person name="Del Rio T.G."/>
            <person name="Chertkov O."/>
            <person name="Yasawong M."/>
            <person name="Lucas S."/>
            <person name="Deshpande S."/>
            <person name="Cheng J.F."/>
            <person name="Detter C."/>
            <person name="Tapia R."/>
            <person name="Han C."/>
            <person name="Goodwin L."/>
            <person name="Pitluck S."/>
            <person name="Liolios K."/>
            <person name="Ivanova N."/>
            <person name="Mavromatis K."/>
            <person name="Pati A."/>
            <person name="Chen A."/>
            <person name="Palaniappan K."/>
            <person name="Land M."/>
            <person name="Hauser L."/>
            <person name="Chang Y.J."/>
            <person name="Jeffries C.D."/>
            <person name="Rohde M."/>
            <person name="Pukall R."/>
            <person name="Sikorski J."/>
            <person name="Goker M."/>
            <person name="Woyke T."/>
            <person name="Bristow J."/>
            <person name="Eisen J.A."/>
            <person name="Markowitz V."/>
            <person name="Hugenholtz P."/>
            <person name="Kyrpides N.C."/>
            <person name="Klenk H.P."/>
            <person name="Lapidus A."/>
        </authorList>
    </citation>
    <scope>NUCLEOTIDE SEQUENCE [LARGE SCALE GENOMIC DNA]</scope>
    <source>
        <strain evidence="8">ATCC 23552 / DSM 43043 / JCM 3097 / NBRC 12989 / 7 KIP</strain>
    </source>
</reference>
<dbReference type="Pfam" id="PF01943">
    <property type="entry name" value="Polysacc_synt"/>
    <property type="match status" value="1"/>
</dbReference>
<feature type="transmembrane region" description="Helical" evidence="6">
    <location>
        <begin position="135"/>
        <end position="159"/>
    </location>
</feature>
<feature type="transmembrane region" description="Helical" evidence="6">
    <location>
        <begin position="348"/>
        <end position="373"/>
    </location>
</feature>
<dbReference type="Proteomes" id="UP000008914">
    <property type="component" value="Chromosome"/>
</dbReference>
<dbReference type="OrthoDB" id="4855121at2"/>
<evidence type="ECO:0000256" key="1">
    <source>
        <dbReference type="ARBA" id="ARBA00004651"/>
    </source>
</evidence>
<sequence length="525" mass="53292">MGTGGTEPGPGPDAVPPLDRGELQARALSGVRWTALHTVVAVGLGFGVNILLARVLGVVDYGRVAYLTTVITIAGVIAELGLGMAVVQFGTKAHAMGHTEVVRSVLSRSQGFRLLVIAPVVSLTVLLVVRVDPLLMALAIGFGIWLKAALSGTPAALTIENKTAQIAKNAMVVNLLTQVAVVVAALTSRDADTVWISRVTVGALGVVLALPYVSRAYRRAVLHPALPRGFPTGFWRYAVPAGVASILGNLIVSRTEVAFLTWSGNTAAAGLFALAFGLAVHVFSPAQALVGPLIPAISGLRAVDAASLGRALRRTMRASATLSALLVAGGLGPLALLLQPIYGAEFAGAAPVVVALGIGAAVATTGSPLLAFIQARLAGGAVLKLNLAAVVVNLVLIVALLPVLGLWGAVIANLAGVAVRNGLLLVTESRDAQVRLSAALGDVAPLLVGSVACLLVHAVARTAPTGLVTTAVLSAVAGAVLYVVGLRVLHLGLAAPDGAALEASVSARLRPSVRRVLGLLAHRRG</sequence>
<evidence type="ECO:0000256" key="5">
    <source>
        <dbReference type="ARBA" id="ARBA00023136"/>
    </source>
</evidence>
<protein>
    <submittedName>
        <fullName evidence="7">Polysaccharide biosynthesis protein</fullName>
    </submittedName>
</protein>
<evidence type="ECO:0000256" key="2">
    <source>
        <dbReference type="ARBA" id="ARBA00022475"/>
    </source>
</evidence>
<keyword evidence="8" id="KW-1185">Reference proteome</keyword>
<evidence type="ECO:0000313" key="8">
    <source>
        <dbReference type="Proteomes" id="UP000008914"/>
    </source>
</evidence>
<accession>E6SET2</accession>
<dbReference type="PANTHER" id="PTHR30250">
    <property type="entry name" value="PST FAMILY PREDICTED COLANIC ACID TRANSPORTER"/>
    <property type="match status" value="1"/>
</dbReference>
<gene>
    <name evidence="7" type="ordered locus">Intca_1171</name>
</gene>
<feature type="transmembrane region" description="Helical" evidence="6">
    <location>
        <begin position="466"/>
        <end position="484"/>
    </location>
</feature>
<evidence type="ECO:0000256" key="4">
    <source>
        <dbReference type="ARBA" id="ARBA00022989"/>
    </source>
</evidence>
<dbReference type="GO" id="GO:0005886">
    <property type="term" value="C:plasma membrane"/>
    <property type="evidence" value="ECO:0007669"/>
    <property type="project" value="UniProtKB-SubCell"/>
</dbReference>
<feature type="transmembrane region" description="Helical" evidence="6">
    <location>
        <begin position="234"/>
        <end position="252"/>
    </location>
</feature>
<feature type="transmembrane region" description="Helical" evidence="6">
    <location>
        <begin position="194"/>
        <end position="213"/>
    </location>
</feature>
<feature type="transmembrane region" description="Helical" evidence="6">
    <location>
        <begin position="385"/>
        <end position="404"/>
    </location>
</feature>
<keyword evidence="3 6" id="KW-0812">Transmembrane</keyword>
<dbReference type="STRING" id="710696.Intca_1171"/>
<dbReference type="KEGG" id="ica:Intca_1171"/>
<dbReference type="AlphaFoldDB" id="E6SET2"/>
<dbReference type="HOGENOM" id="CLU_518542_0_0_11"/>
<dbReference type="eggNOG" id="COG2244">
    <property type="taxonomic scope" value="Bacteria"/>
</dbReference>